<gene>
    <name evidence="1" type="ORF">Cboi02_000535300</name>
</gene>
<proteinExistence type="predicted"/>
<dbReference type="GO" id="GO:0003725">
    <property type="term" value="F:double-stranded RNA binding"/>
    <property type="evidence" value="ECO:0007669"/>
    <property type="project" value="TreeGrafter"/>
</dbReference>
<dbReference type="PANTHER" id="PTHR12486:SF4">
    <property type="entry name" value="APRATAXIN"/>
    <property type="match status" value="1"/>
</dbReference>
<protein>
    <submittedName>
        <fullName evidence="1">Unnamed protein product</fullName>
    </submittedName>
</protein>
<organism evidence="1 2">
    <name type="scientific">Candida boidinii</name>
    <name type="common">Yeast</name>
    <dbReference type="NCBI Taxonomy" id="5477"/>
    <lineage>
        <taxon>Eukaryota</taxon>
        <taxon>Fungi</taxon>
        <taxon>Dikarya</taxon>
        <taxon>Ascomycota</taxon>
        <taxon>Saccharomycotina</taxon>
        <taxon>Pichiomycetes</taxon>
        <taxon>Pichiales</taxon>
        <taxon>Pichiaceae</taxon>
        <taxon>Ogataea</taxon>
        <taxon>Ogataea/Candida clade</taxon>
    </lineage>
</organism>
<dbReference type="GO" id="GO:0005634">
    <property type="term" value="C:nucleus"/>
    <property type="evidence" value="ECO:0007669"/>
    <property type="project" value="TreeGrafter"/>
</dbReference>
<dbReference type="PANTHER" id="PTHR12486">
    <property type="entry name" value="APRATAXIN-RELATED"/>
    <property type="match status" value="1"/>
</dbReference>
<reference evidence="1" key="1">
    <citation type="submission" date="2023-04" db="EMBL/GenBank/DDBJ databases">
        <title>Candida boidinii NBRC 10035.</title>
        <authorList>
            <person name="Ichikawa N."/>
            <person name="Sato H."/>
            <person name="Tonouchi N."/>
        </authorList>
    </citation>
    <scope>NUCLEOTIDE SEQUENCE</scope>
    <source>
        <strain evidence="1">NBRC 10035</strain>
    </source>
</reference>
<evidence type="ECO:0000313" key="2">
    <source>
        <dbReference type="Proteomes" id="UP001165120"/>
    </source>
</evidence>
<dbReference type="GO" id="GO:0000012">
    <property type="term" value="P:single strand break repair"/>
    <property type="evidence" value="ECO:0007669"/>
    <property type="project" value="TreeGrafter"/>
</dbReference>
<dbReference type="Pfam" id="PF11969">
    <property type="entry name" value="DcpS_C"/>
    <property type="match status" value="1"/>
</dbReference>
<keyword evidence="2" id="KW-1185">Reference proteome</keyword>
<dbReference type="GO" id="GO:1990165">
    <property type="term" value="F:single-strand break-containing DNA binding"/>
    <property type="evidence" value="ECO:0007669"/>
    <property type="project" value="TreeGrafter"/>
</dbReference>
<comment type="caution">
    <text evidence="1">The sequence shown here is derived from an EMBL/GenBank/DDBJ whole genome shotgun (WGS) entry which is preliminary data.</text>
</comment>
<dbReference type="GO" id="GO:0003697">
    <property type="term" value="F:single-stranded DNA binding"/>
    <property type="evidence" value="ECO:0007669"/>
    <property type="project" value="TreeGrafter"/>
</dbReference>
<dbReference type="EMBL" id="BSXN01002545">
    <property type="protein sequence ID" value="GME76909.1"/>
    <property type="molecule type" value="Genomic_DNA"/>
</dbReference>
<dbReference type="GO" id="GO:0033699">
    <property type="term" value="F:DNA 5'-adenosine monophosphate hydrolase activity"/>
    <property type="evidence" value="ECO:0007669"/>
    <property type="project" value="TreeGrafter"/>
</dbReference>
<name>A0A9W6T8E5_CANBO</name>
<dbReference type="SUPFAM" id="SSF54197">
    <property type="entry name" value="HIT-like"/>
    <property type="match status" value="1"/>
</dbReference>
<sequence>MSFKYVFNNYIKFPDACNTLVFNDENVIIIKDQFPKSVCHYLIIPKSKKFTNLNPIIAFDDLEFRELISIYITKAKELVKNDFLSRFQIKDVDDSNNNLFDIDDYITVGCHTIPSLVNLHIHVITNDFKSDRLKNRKHYNSFNTGFLIKFDEFPLSKDDFRRVNFKNENLIVDKYIKKTDLIYNGENFGNKFKLLKINIDKSFNKKFYSLEKKAE</sequence>
<dbReference type="Gene3D" id="3.30.428.10">
    <property type="entry name" value="HIT-like"/>
    <property type="match status" value="1"/>
</dbReference>
<dbReference type="AlphaFoldDB" id="A0A9W6T8E5"/>
<dbReference type="Proteomes" id="UP001165120">
    <property type="component" value="Unassembled WGS sequence"/>
</dbReference>
<evidence type="ECO:0000313" key="1">
    <source>
        <dbReference type="EMBL" id="GME76909.1"/>
    </source>
</evidence>
<dbReference type="GO" id="GO:0030983">
    <property type="term" value="F:mismatched DNA binding"/>
    <property type="evidence" value="ECO:0007669"/>
    <property type="project" value="TreeGrafter"/>
</dbReference>
<accession>A0A9W6T8E5</accession>
<dbReference type="InterPro" id="IPR036265">
    <property type="entry name" value="HIT-like_sf"/>
</dbReference>